<sequence>MTAFVNGEGGHGGILEQADASLAATALAVAGQSSATMGIVTRRRVWRMVRTMTVLRQNVFPVIAALLAALAVLFVATVSMACEAPVDPGAAVMAMDADGGPCEQKTKAVVCQKACLVFCQSLLPQADSSAVSRAYAAVRYPSTADTRADFNHEAEDPPPRT</sequence>
<organism evidence="1 2">
    <name type="scientific">Brevundimonas nasdae</name>
    <dbReference type="NCBI Taxonomy" id="172043"/>
    <lineage>
        <taxon>Bacteria</taxon>
        <taxon>Pseudomonadati</taxon>
        <taxon>Pseudomonadota</taxon>
        <taxon>Alphaproteobacteria</taxon>
        <taxon>Caulobacterales</taxon>
        <taxon>Caulobacteraceae</taxon>
        <taxon>Brevundimonas</taxon>
    </lineage>
</organism>
<evidence type="ECO:0000313" key="1">
    <source>
        <dbReference type="EMBL" id="WOB79919.1"/>
    </source>
</evidence>
<dbReference type="Proteomes" id="UP001302493">
    <property type="component" value="Chromosome"/>
</dbReference>
<gene>
    <name evidence="1" type="ORF">PZA08_07025</name>
</gene>
<proteinExistence type="predicted"/>
<keyword evidence="2" id="KW-1185">Reference proteome</keyword>
<reference evidence="1" key="1">
    <citation type="submission" date="2023-03" db="EMBL/GenBank/DDBJ databases">
        <title>Genome sequence of Brevundimonas nasdae SJTX8.</title>
        <authorList>
            <person name="Liang R."/>
        </authorList>
    </citation>
    <scope>NUCLEOTIDE SEQUENCE</scope>
    <source>
        <strain evidence="1">X8</strain>
    </source>
</reference>
<accession>A0ACD4VST1</accession>
<protein>
    <submittedName>
        <fullName evidence="1">Uncharacterized protein</fullName>
    </submittedName>
</protein>
<evidence type="ECO:0000313" key="2">
    <source>
        <dbReference type="Proteomes" id="UP001302493"/>
    </source>
</evidence>
<dbReference type="EMBL" id="CP119180">
    <property type="protein sequence ID" value="WOB79919.1"/>
    <property type="molecule type" value="Genomic_DNA"/>
</dbReference>
<name>A0ACD4VST1_9CAUL</name>